<reference evidence="3" key="2">
    <citation type="submission" date="2025-08" db="UniProtKB">
        <authorList>
            <consortium name="RefSeq"/>
        </authorList>
    </citation>
    <scope>IDENTIFICATION</scope>
    <source>
        <tissue evidence="3">Cell line</tissue>
    </source>
</reference>
<feature type="region of interest" description="Disordered" evidence="1">
    <location>
        <begin position="160"/>
        <end position="199"/>
    </location>
</feature>
<dbReference type="AlphaFoldDB" id="A0A3Q7RZ54"/>
<dbReference type="Proteomes" id="UP001652641">
    <property type="component" value="Chromosome 5"/>
</dbReference>
<dbReference type="RefSeq" id="XP_025847486.2">
    <property type="nucleotide sequence ID" value="XM_025991701.2"/>
</dbReference>
<proteinExistence type="predicted"/>
<feature type="region of interest" description="Disordered" evidence="1">
    <location>
        <begin position="234"/>
        <end position="274"/>
    </location>
</feature>
<name>A0A3Q7RZ54_VULVU</name>
<organism evidence="2 3">
    <name type="scientific">Vulpes vulpes</name>
    <name type="common">Red fox</name>
    <dbReference type="NCBI Taxonomy" id="9627"/>
    <lineage>
        <taxon>Eukaryota</taxon>
        <taxon>Metazoa</taxon>
        <taxon>Chordata</taxon>
        <taxon>Craniata</taxon>
        <taxon>Vertebrata</taxon>
        <taxon>Euteleostomi</taxon>
        <taxon>Mammalia</taxon>
        <taxon>Eutheria</taxon>
        <taxon>Laurasiatheria</taxon>
        <taxon>Carnivora</taxon>
        <taxon>Caniformia</taxon>
        <taxon>Canidae</taxon>
        <taxon>Vulpes</taxon>
    </lineage>
</organism>
<evidence type="ECO:0000256" key="1">
    <source>
        <dbReference type="SAM" id="MobiDB-lite"/>
    </source>
</evidence>
<reference key="1">
    <citation type="submission" date="2019-01" db="UniProtKB">
        <authorList>
            <consortium name="RefSeq"/>
        </authorList>
    </citation>
    <scope>IDENTIFICATION</scope>
</reference>
<sequence>MISGPTVPQSCRWQLDTRLRTNRGEQSALGRSLATIQGAPLQGRGGEGRRASTPPYLAHPKGLKRKVMAPRQVPPGGPKWMGRWALGSACRALSGGPSWAGEPCAAAQAWAGARWCHRLQAWDRHCSQGPLPAATFATLSLACTCTWIIPWTWGSQELGCPGARTGGRRVDRGGRRPRRAGHSAQAQAGSLEPQHHSLTCTGSNPPTALTCACSTPPHPKAACGGCRGGEGTREECPSAKALVPSPGTDGPKSRPPSPGHLFPDSAKSPRRPPGASIIKRQRRGHRPWGHLADCSARIPGVGVAWDLAGPPLVTAAGPLLLARPGGIPLALGRLWLLHPCW</sequence>
<dbReference type="GeneID" id="112914609"/>
<keyword evidence="2" id="KW-1185">Reference proteome</keyword>
<dbReference type="KEGG" id="vvp:112914609"/>
<gene>
    <name evidence="3" type="primary">LOC112914609</name>
</gene>
<evidence type="ECO:0000313" key="2">
    <source>
        <dbReference type="Proteomes" id="UP001652641"/>
    </source>
</evidence>
<protein>
    <submittedName>
        <fullName evidence="3">Uncharacterized protein</fullName>
    </submittedName>
</protein>
<accession>A0A3Q7RZ54</accession>
<evidence type="ECO:0000313" key="3">
    <source>
        <dbReference type="RefSeq" id="XP_025847486.2"/>
    </source>
</evidence>
<feature type="region of interest" description="Disordered" evidence="1">
    <location>
        <begin position="36"/>
        <end position="55"/>
    </location>
</feature>